<dbReference type="InterPro" id="IPR036890">
    <property type="entry name" value="HATPase_C_sf"/>
</dbReference>
<protein>
    <recommendedName>
        <fullName evidence="2">histidine kinase</fullName>
        <ecNumber evidence="2">2.7.13.3</ecNumber>
    </recommendedName>
</protein>
<keyword evidence="6" id="KW-0067">ATP-binding</keyword>
<dbReference type="Gene3D" id="3.30.565.10">
    <property type="entry name" value="Histidine kinase-like ATPase, C-terminal domain"/>
    <property type="match status" value="1"/>
</dbReference>
<dbReference type="InterPro" id="IPR005467">
    <property type="entry name" value="His_kinase_dom"/>
</dbReference>
<evidence type="ECO:0000256" key="7">
    <source>
        <dbReference type="SAM" id="Phobius"/>
    </source>
</evidence>
<keyword evidence="4" id="KW-0547">Nucleotide-binding</keyword>
<reference evidence="9 10" key="1">
    <citation type="submission" date="2016-03" db="EMBL/GenBank/DDBJ databases">
        <title>Genome sequencing of Devosia sp. S37.</title>
        <authorList>
            <person name="Mohd Nor M."/>
        </authorList>
    </citation>
    <scope>NUCLEOTIDE SEQUENCE [LARGE SCALE GENOMIC DNA]</scope>
    <source>
        <strain evidence="9 10">S37</strain>
    </source>
</reference>
<evidence type="ECO:0000256" key="4">
    <source>
        <dbReference type="ARBA" id="ARBA00022741"/>
    </source>
</evidence>
<dbReference type="CDD" id="cd00075">
    <property type="entry name" value="HATPase"/>
    <property type="match status" value="1"/>
</dbReference>
<keyword evidence="10" id="KW-1185">Reference proteome</keyword>
<sequence length="479" mass="52054">MIEAMKDQIPAINSRFSGLSSKLIITIIGVIMLVEIVIYLPSLASFRTTWLEDRLRVGIVAARVLDAVPDVMALPRELTDRLLLSAGADAIVYRREGQSQLIELTEPVTPERAVTADLRQRDLPSQIAGALDTLLAGPGRTLRIVGEGDMNESLLELLMPEEPLRREMIDYSRSIVLVSLGIAAVTAFALYMLVSTLFIDPVLRLTANMLAFRKAPENGALILNPSLRRDEIGILERELAAMESELFAMLRQRRHLADLGLAVAKINHDLRNTLTAAQLLSDQVATLDDPKVQRLAPRLVMTLDKAIGFAQSVLDYGREAAKPPQFTPIPLRALVEDAGFEARVTNNPLIAFDNLVPEDFQIVGDAGQIGRLLVNLLKNAREALETVPGEGQDRLISVTAEAQAENAVISVIDNGPGLPPRARENLFVAFEGSVRSGGTGLGLAIAREIAEAHGGRLELGETATGTRFDITLPLQQTIA</sequence>
<dbReference type="PANTHER" id="PTHR44936">
    <property type="entry name" value="SENSOR PROTEIN CREC"/>
    <property type="match status" value="1"/>
</dbReference>
<dbReference type="InterPro" id="IPR003594">
    <property type="entry name" value="HATPase_dom"/>
</dbReference>
<evidence type="ECO:0000313" key="10">
    <source>
        <dbReference type="Proteomes" id="UP000078389"/>
    </source>
</evidence>
<evidence type="ECO:0000256" key="3">
    <source>
        <dbReference type="ARBA" id="ARBA00022679"/>
    </source>
</evidence>
<name>A0A178HW99_9HYPH</name>
<evidence type="ECO:0000256" key="5">
    <source>
        <dbReference type="ARBA" id="ARBA00022777"/>
    </source>
</evidence>
<keyword evidence="3" id="KW-0808">Transferase</keyword>
<comment type="caution">
    <text evidence="9">The sequence shown here is derived from an EMBL/GenBank/DDBJ whole genome shotgun (WGS) entry which is preliminary data.</text>
</comment>
<keyword evidence="7" id="KW-0812">Transmembrane</keyword>
<organism evidence="9 10">
    <name type="scientific">Devosia elaeis</name>
    <dbReference type="NCBI Taxonomy" id="1770058"/>
    <lineage>
        <taxon>Bacteria</taxon>
        <taxon>Pseudomonadati</taxon>
        <taxon>Pseudomonadota</taxon>
        <taxon>Alphaproteobacteria</taxon>
        <taxon>Hyphomicrobiales</taxon>
        <taxon>Devosiaceae</taxon>
        <taxon>Devosia</taxon>
    </lineage>
</organism>
<evidence type="ECO:0000313" key="9">
    <source>
        <dbReference type="EMBL" id="OAM77142.1"/>
    </source>
</evidence>
<dbReference type="EMBL" id="LVVY01000086">
    <property type="protein sequence ID" value="OAM77142.1"/>
    <property type="molecule type" value="Genomic_DNA"/>
</dbReference>
<keyword evidence="7" id="KW-0472">Membrane</keyword>
<dbReference type="OrthoDB" id="9784218at2"/>
<gene>
    <name evidence="9" type="ORF">A3840_10955</name>
</gene>
<feature type="domain" description="Histidine kinase" evidence="8">
    <location>
        <begin position="265"/>
        <end position="476"/>
    </location>
</feature>
<proteinExistence type="predicted"/>
<keyword evidence="7" id="KW-1133">Transmembrane helix</keyword>
<dbReference type="PRINTS" id="PR00344">
    <property type="entry name" value="BCTRLSENSOR"/>
</dbReference>
<dbReference type="Gene3D" id="1.10.287.130">
    <property type="match status" value="1"/>
</dbReference>
<dbReference type="GO" id="GO:0005524">
    <property type="term" value="F:ATP binding"/>
    <property type="evidence" value="ECO:0007669"/>
    <property type="project" value="UniProtKB-KW"/>
</dbReference>
<evidence type="ECO:0000256" key="2">
    <source>
        <dbReference type="ARBA" id="ARBA00012438"/>
    </source>
</evidence>
<evidence type="ECO:0000259" key="8">
    <source>
        <dbReference type="PROSITE" id="PS50109"/>
    </source>
</evidence>
<dbReference type="Proteomes" id="UP000078389">
    <property type="component" value="Unassembled WGS sequence"/>
</dbReference>
<dbReference type="STRING" id="1770058.A3840_10955"/>
<dbReference type="EC" id="2.7.13.3" evidence="2"/>
<keyword evidence="5" id="KW-0418">Kinase</keyword>
<dbReference type="GO" id="GO:0004673">
    <property type="term" value="F:protein histidine kinase activity"/>
    <property type="evidence" value="ECO:0007669"/>
    <property type="project" value="UniProtKB-EC"/>
</dbReference>
<feature type="transmembrane region" description="Helical" evidence="7">
    <location>
        <begin position="23"/>
        <end position="46"/>
    </location>
</feature>
<accession>A0A178HW99</accession>
<dbReference type="AlphaFoldDB" id="A0A178HW99"/>
<dbReference type="Pfam" id="PF02518">
    <property type="entry name" value="HATPase_c"/>
    <property type="match status" value="1"/>
</dbReference>
<comment type="catalytic activity">
    <reaction evidence="1">
        <text>ATP + protein L-histidine = ADP + protein N-phospho-L-histidine.</text>
        <dbReference type="EC" id="2.7.13.3"/>
    </reaction>
</comment>
<feature type="transmembrane region" description="Helical" evidence="7">
    <location>
        <begin position="175"/>
        <end position="199"/>
    </location>
</feature>
<dbReference type="SUPFAM" id="SSF55874">
    <property type="entry name" value="ATPase domain of HSP90 chaperone/DNA topoisomerase II/histidine kinase"/>
    <property type="match status" value="1"/>
</dbReference>
<dbReference type="PANTHER" id="PTHR44936:SF10">
    <property type="entry name" value="SENSOR PROTEIN RSTB"/>
    <property type="match status" value="1"/>
</dbReference>
<dbReference type="InterPro" id="IPR050980">
    <property type="entry name" value="2C_sensor_his_kinase"/>
</dbReference>
<dbReference type="SMART" id="SM00387">
    <property type="entry name" value="HATPase_c"/>
    <property type="match status" value="1"/>
</dbReference>
<evidence type="ECO:0000256" key="6">
    <source>
        <dbReference type="ARBA" id="ARBA00022840"/>
    </source>
</evidence>
<evidence type="ECO:0000256" key="1">
    <source>
        <dbReference type="ARBA" id="ARBA00000085"/>
    </source>
</evidence>
<dbReference type="InterPro" id="IPR004358">
    <property type="entry name" value="Sig_transdc_His_kin-like_C"/>
</dbReference>
<dbReference type="PROSITE" id="PS50109">
    <property type="entry name" value="HIS_KIN"/>
    <property type="match status" value="1"/>
</dbReference>